<feature type="non-terminal residue" evidence="1">
    <location>
        <position position="1"/>
    </location>
</feature>
<proteinExistence type="predicted"/>
<keyword evidence="2" id="KW-1185">Reference proteome</keyword>
<gene>
    <name evidence="1" type="ORF">OXX778_LOCUS22763</name>
</gene>
<name>A0A814RSL3_9BILA</name>
<dbReference type="AlphaFoldDB" id="A0A814RSL3"/>
<dbReference type="Proteomes" id="UP000663879">
    <property type="component" value="Unassembled WGS sequence"/>
</dbReference>
<evidence type="ECO:0000313" key="2">
    <source>
        <dbReference type="Proteomes" id="UP000663879"/>
    </source>
</evidence>
<dbReference type="EMBL" id="CAJNOC010010209">
    <property type="protein sequence ID" value="CAF1137755.1"/>
    <property type="molecule type" value="Genomic_DNA"/>
</dbReference>
<evidence type="ECO:0000313" key="1">
    <source>
        <dbReference type="EMBL" id="CAF1137755.1"/>
    </source>
</evidence>
<comment type="caution">
    <text evidence="1">The sequence shown here is derived from an EMBL/GenBank/DDBJ whole genome shotgun (WGS) entry which is preliminary data.</text>
</comment>
<organism evidence="1 2">
    <name type="scientific">Brachionus calyciflorus</name>
    <dbReference type="NCBI Taxonomy" id="104777"/>
    <lineage>
        <taxon>Eukaryota</taxon>
        <taxon>Metazoa</taxon>
        <taxon>Spiralia</taxon>
        <taxon>Gnathifera</taxon>
        <taxon>Rotifera</taxon>
        <taxon>Eurotatoria</taxon>
        <taxon>Monogononta</taxon>
        <taxon>Pseudotrocha</taxon>
        <taxon>Ploima</taxon>
        <taxon>Brachionidae</taxon>
        <taxon>Brachionus</taxon>
    </lineage>
</organism>
<sequence>QLYTQIIQNSFKGNNNNILKGYSWIDHVLSENNKTPDIHRIYFKTEYNLLEKIKGIKSKERKKELMVDCWDTNNNSDHRAFVTELFIPKGEKNEIKIVTEKNSGKND</sequence>
<reference evidence="1" key="1">
    <citation type="submission" date="2021-02" db="EMBL/GenBank/DDBJ databases">
        <authorList>
            <person name="Nowell W R."/>
        </authorList>
    </citation>
    <scope>NUCLEOTIDE SEQUENCE</scope>
    <source>
        <strain evidence="1">Ploen Becks lab</strain>
    </source>
</reference>
<protein>
    <submittedName>
        <fullName evidence="1">Uncharacterized protein</fullName>
    </submittedName>
</protein>
<accession>A0A814RSL3</accession>